<dbReference type="AlphaFoldDB" id="A0ABD2PN74"/>
<dbReference type="Pfam" id="PF00069">
    <property type="entry name" value="Pkinase"/>
    <property type="match status" value="1"/>
</dbReference>
<dbReference type="PROSITE" id="PS50011">
    <property type="entry name" value="PROTEIN_KINASE_DOM"/>
    <property type="match status" value="1"/>
</dbReference>
<comment type="caution">
    <text evidence="7">The sequence shown here is derived from an EMBL/GenBank/DDBJ whole genome shotgun (WGS) entry which is preliminary data.</text>
</comment>
<feature type="domain" description="Protein kinase" evidence="6">
    <location>
        <begin position="17"/>
        <end position="280"/>
    </location>
</feature>
<evidence type="ECO:0000313" key="7">
    <source>
        <dbReference type="EMBL" id="KAL3308478.1"/>
    </source>
</evidence>
<evidence type="ECO:0000313" key="8">
    <source>
        <dbReference type="Proteomes" id="UP001626550"/>
    </source>
</evidence>
<sequence length="348" mass="39615">MYDVPDGKVESKFVAQCECIGELGSGTYGLVYLMNDYMMKRSGEQHAIKFIDKRSSDYEEDPLAVKDECDIALLVDKHKFLVCAYLCFQTPSYVNITMPYCPRGELSDLCVTPTNKGYFPNCLALYYLACLVVAVHYLHSKGIVHRDIKPHNIFLMEDGSMKLGDFGLAAKVTAGERLTTLLGTGGFLSPKVLQCCYDDNCSYLYDHDWYAVAATIFILLTLVPPQPLDIEKAYHFTRTAKCRKFPPVFPQDTKEVLDFLFSWEPETFADEARDYSDKLLKFKAFKKAGVDFNQLGHVLPPFAYMEQKGIVQPFIPKTFPRGTHFPDDWFDEFSELPLPLCLRNVPPE</sequence>
<name>A0ABD2PN74_9PLAT</name>
<dbReference type="InterPro" id="IPR000719">
    <property type="entry name" value="Prot_kinase_dom"/>
</dbReference>
<protein>
    <recommendedName>
        <fullName evidence="6">Protein kinase domain-containing protein</fullName>
    </recommendedName>
</protein>
<evidence type="ECO:0000256" key="3">
    <source>
        <dbReference type="ARBA" id="ARBA00022741"/>
    </source>
</evidence>
<evidence type="ECO:0000256" key="4">
    <source>
        <dbReference type="ARBA" id="ARBA00022777"/>
    </source>
</evidence>
<dbReference type="InterPro" id="IPR008271">
    <property type="entry name" value="Ser/Thr_kinase_AS"/>
</dbReference>
<dbReference type="SUPFAM" id="SSF56112">
    <property type="entry name" value="Protein kinase-like (PK-like)"/>
    <property type="match status" value="1"/>
</dbReference>
<keyword evidence="8" id="KW-1185">Reference proteome</keyword>
<dbReference type="PANTHER" id="PTHR24351">
    <property type="entry name" value="RIBOSOMAL PROTEIN S6 KINASE"/>
    <property type="match status" value="1"/>
</dbReference>
<keyword evidence="3" id="KW-0547">Nucleotide-binding</keyword>
<keyword evidence="4" id="KW-0418">Kinase</keyword>
<keyword evidence="1" id="KW-0723">Serine/threonine-protein kinase</keyword>
<accession>A0ABD2PN74</accession>
<dbReference type="SMART" id="SM00220">
    <property type="entry name" value="S_TKc"/>
    <property type="match status" value="1"/>
</dbReference>
<dbReference type="EMBL" id="JBJKFK010005171">
    <property type="protein sequence ID" value="KAL3308478.1"/>
    <property type="molecule type" value="Genomic_DNA"/>
</dbReference>
<dbReference type="InterPro" id="IPR011009">
    <property type="entry name" value="Kinase-like_dom_sf"/>
</dbReference>
<gene>
    <name evidence="7" type="ORF">Ciccas_012992</name>
</gene>
<dbReference type="Proteomes" id="UP001626550">
    <property type="component" value="Unassembled WGS sequence"/>
</dbReference>
<dbReference type="GO" id="GO:0005524">
    <property type="term" value="F:ATP binding"/>
    <property type="evidence" value="ECO:0007669"/>
    <property type="project" value="UniProtKB-KW"/>
</dbReference>
<evidence type="ECO:0000256" key="1">
    <source>
        <dbReference type="ARBA" id="ARBA00022527"/>
    </source>
</evidence>
<evidence type="ECO:0000256" key="5">
    <source>
        <dbReference type="ARBA" id="ARBA00022840"/>
    </source>
</evidence>
<evidence type="ECO:0000259" key="6">
    <source>
        <dbReference type="PROSITE" id="PS50011"/>
    </source>
</evidence>
<reference evidence="7 8" key="1">
    <citation type="submission" date="2024-11" db="EMBL/GenBank/DDBJ databases">
        <title>Adaptive evolution of stress response genes in parasites aligns with host niche diversity.</title>
        <authorList>
            <person name="Hahn C."/>
            <person name="Resl P."/>
        </authorList>
    </citation>
    <scope>NUCLEOTIDE SEQUENCE [LARGE SCALE GENOMIC DNA]</scope>
    <source>
        <strain evidence="7">EGGRZ-B1_66</strain>
        <tissue evidence="7">Body</tissue>
    </source>
</reference>
<proteinExistence type="predicted"/>
<keyword evidence="5" id="KW-0067">ATP-binding</keyword>
<evidence type="ECO:0000256" key="2">
    <source>
        <dbReference type="ARBA" id="ARBA00022679"/>
    </source>
</evidence>
<keyword evidence="2" id="KW-0808">Transferase</keyword>
<dbReference type="GO" id="GO:0004674">
    <property type="term" value="F:protein serine/threonine kinase activity"/>
    <property type="evidence" value="ECO:0007669"/>
    <property type="project" value="UniProtKB-KW"/>
</dbReference>
<dbReference type="PROSITE" id="PS00108">
    <property type="entry name" value="PROTEIN_KINASE_ST"/>
    <property type="match status" value="1"/>
</dbReference>
<organism evidence="7 8">
    <name type="scientific">Cichlidogyrus casuarinus</name>
    <dbReference type="NCBI Taxonomy" id="1844966"/>
    <lineage>
        <taxon>Eukaryota</taxon>
        <taxon>Metazoa</taxon>
        <taxon>Spiralia</taxon>
        <taxon>Lophotrochozoa</taxon>
        <taxon>Platyhelminthes</taxon>
        <taxon>Monogenea</taxon>
        <taxon>Monopisthocotylea</taxon>
        <taxon>Dactylogyridea</taxon>
        <taxon>Ancyrocephalidae</taxon>
        <taxon>Cichlidogyrus</taxon>
    </lineage>
</organism>
<dbReference type="Gene3D" id="1.10.510.10">
    <property type="entry name" value="Transferase(Phosphotransferase) domain 1"/>
    <property type="match status" value="1"/>
</dbReference>